<evidence type="ECO:0000313" key="20">
    <source>
        <dbReference type="Proteomes" id="UP000306416"/>
    </source>
</evidence>
<comment type="cofactor">
    <cofactor evidence="14 15">
        <name>Mn(2+)</name>
        <dbReference type="ChEBI" id="CHEBI:29035"/>
    </cofactor>
    <cofactor evidence="14 15">
        <name>Mg(2+)</name>
        <dbReference type="ChEBI" id="CHEBI:18420"/>
    </cofactor>
    <text evidence="14 15">Manganese or magnesium. Binds 1 divalent metal ion per monomer in the absence of substrate. May bind a second metal ion after substrate binding.</text>
</comment>
<comment type="cofactor">
    <cofactor evidence="2">
        <name>Mg(2+)</name>
        <dbReference type="ChEBI" id="CHEBI:18420"/>
    </cofactor>
</comment>
<sequence>MTGLFPDSPNSPIDMLALEAQALRRGYARIAGVDEAGRGPLAGPVVAAAVILPTGVLLPGVNDSKQLSEEKREELFDVIYREAISVGVGIGDHALVDSINILQATLRAMSDAVRSLSVTPDFILIDGISSIPMNIPQRTVKKGDSLSLSIAAASIIAKVTRDRMMVEFDARYPGYGFASHKGYGAASHLAAIAELGPCPIHRKSFSGVKEHCPSEPGSASTGTQSGLFSF</sequence>
<proteinExistence type="inferred from homology"/>
<dbReference type="EMBL" id="SRSC01000001">
    <property type="protein sequence ID" value="TGU75208.1"/>
    <property type="molecule type" value="Genomic_DNA"/>
</dbReference>
<evidence type="ECO:0000256" key="2">
    <source>
        <dbReference type="ARBA" id="ARBA00001946"/>
    </source>
</evidence>
<dbReference type="NCBIfam" id="NF000595">
    <property type="entry name" value="PRK00015.1-3"/>
    <property type="match status" value="1"/>
</dbReference>
<evidence type="ECO:0000259" key="18">
    <source>
        <dbReference type="PROSITE" id="PS51975"/>
    </source>
</evidence>
<evidence type="ECO:0000256" key="3">
    <source>
        <dbReference type="ARBA" id="ARBA00004065"/>
    </source>
</evidence>
<dbReference type="InterPro" id="IPR024567">
    <property type="entry name" value="RNase_HII/HIII_dom"/>
</dbReference>
<evidence type="ECO:0000256" key="4">
    <source>
        <dbReference type="ARBA" id="ARBA00004496"/>
    </source>
</evidence>
<feature type="compositionally biased region" description="Polar residues" evidence="17">
    <location>
        <begin position="217"/>
        <end position="230"/>
    </location>
</feature>
<evidence type="ECO:0000256" key="5">
    <source>
        <dbReference type="ARBA" id="ARBA00007383"/>
    </source>
</evidence>
<organism evidence="19 20">
    <name type="scientific">Geomonas terrae</name>
    <dbReference type="NCBI Taxonomy" id="2562681"/>
    <lineage>
        <taxon>Bacteria</taxon>
        <taxon>Pseudomonadati</taxon>
        <taxon>Thermodesulfobacteriota</taxon>
        <taxon>Desulfuromonadia</taxon>
        <taxon>Geobacterales</taxon>
        <taxon>Geobacteraceae</taxon>
        <taxon>Geomonas</taxon>
    </lineage>
</organism>
<keyword evidence="8 14" id="KW-0963">Cytoplasm</keyword>
<evidence type="ECO:0000256" key="9">
    <source>
        <dbReference type="ARBA" id="ARBA00022722"/>
    </source>
</evidence>
<evidence type="ECO:0000256" key="10">
    <source>
        <dbReference type="ARBA" id="ARBA00022723"/>
    </source>
</evidence>
<evidence type="ECO:0000256" key="15">
    <source>
        <dbReference type="PROSITE-ProRule" id="PRU01319"/>
    </source>
</evidence>
<evidence type="ECO:0000256" key="1">
    <source>
        <dbReference type="ARBA" id="ARBA00000077"/>
    </source>
</evidence>
<dbReference type="GO" id="GO:0030145">
    <property type="term" value="F:manganese ion binding"/>
    <property type="evidence" value="ECO:0007669"/>
    <property type="project" value="UniProtKB-UniRule"/>
</dbReference>
<dbReference type="InterPro" id="IPR001352">
    <property type="entry name" value="RNase_HII/HIII"/>
</dbReference>
<comment type="caution">
    <text evidence="19">The sequence shown here is derived from an EMBL/GenBank/DDBJ whole genome shotgun (WGS) entry which is preliminary data.</text>
</comment>
<feature type="region of interest" description="Disordered" evidence="17">
    <location>
        <begin position="209"/>
        <end position="230"/>
    </location>
</feature>
<dbReference type="RefSeq" id="WP_135869510.1">
    <property type="nucleotide sequence ID" value="NZ_SRSC01000001.1"/>
</dbReference>
<evidence type="ECO:0000256" key="16">
    <source>
        <dbReference type="RuleBase" id="RU003515"/>
    </source>
</evidence>
<keyword evidence="12 14" id="KW-0378">Hydrolase</keyword>
<evidence type="ECO:0000256" key="13">
    <source>
        <dbReference type="ARBA" id="ARBA00023211"/>
    </source>
</evidence>
<dbReference type="InterPro" id="IPR022898">
    <property type="entry name" value="RNase_HII"/>
</dbReference>
<dbReference type="GO" id="GO:0004523">
    <property type="term" value="F:RNA-DNA hybrid ribonuclease activity"/>
    <property type="evidence" value="ECO:0007669"/>
    <property type="project" value="UniProtKB-UniRule"/>
</dbReference>
<keyword evidence="11 14" id="KW-0255">Endonuclease</keyword>
<dbReference type="GO" id="GO:0003723">
    <property type="term" value="F:RNA binding"/>
    <property type="evidence" value="ECO:0007669"/>
    <property type="project" value="UniProtKB-UniRule"/>
</dbReference>
<dbReference type="SUPFAM" id="SSF53098">
    <property type="entry name" value="Ribonuclease H-like"/>
    <property type="match status" value="1"/>
</dbReference>
<keyword evidence="20" id="KW-1185">Reference proteome</keyword>
<evidence type="ECO:0000256" key="6">
    <source>
        <dbReference type="ARBA" id="ARBA00012180"/>
    </source>
</evidence>
<dbReference type="EC" id="3.1.26.4" evidence="6 14"/>
<accession>A0A4S1CMZ1</accession>
<comment type="similarity">
    <text evidence="5 14 16">Belongs to the RNase HII family.</text>
</comment>
<feature type="domain" description="RNase H type-2" evidence="18">
    <location>
        <begin position="28"/>
        <end position="217"/>
    </location>
</feature>
<dbReference type="GO" id="GO:0032299">
    <property type="term" value="C:ribonuclease H2 complex"/>
    <property type="evidence" value="ECO:0007669"/>
    <property type="project" value="TreeGrafter"/>
</dbReference>
<evidence type="ECO:0000256" key="17">
    <source>
        <dbReference type="SAM" id="MobiDB-lite"/>
    </source>
</evidence>
<dbReference type="NCBIfam" id="NF000594">
    <property type="entry name" value="PRK00015.1-1"/>
    <property type="match status" value="1"/>
</dbReference>
<comment type="subcellular location">
    <subcellularLocation>
        <location evidence="4 14">Cytoplasm</location>
    </subcellularLocation>
</comment>
<dbReference type="AlphaFoldDB" id="A0A4S1CMZ1"/>
<dbReference type="Pfam" id="PF01351">
    <property type="entry name" value="RNase_HII"/>
    <property type="match status" value="1"/>
</dbReference>
<feature type="binding site" evidence="14 15">
    <location>
        <position position="126"/>
    </location>
    <ligand>
        <name>a divalent metal cation</name>
        <dbReference type="ChEBI" id="CHEBI:60240"/>
    </ligand>
</feature>
<evidence type="ECO:0000256" key="14">
    <source>
        <dbReference type="HAMAP-Rule" id="MF_00052"/>
    </source>
</evidence>
<keyword evidence="10 14" id="KW-0479">Metal-binding</keyword>
<comment type="function">
    <text evidence="3 14 16">Endonuclease that specifically degrades the RNA of RNA-DNA hybrids.</text>
</comment>
<dbReference type="PROSITE" id="PS51975">
    <property type="entry name" value="RNASE_H_2"/>
    <property type="match status" value="1"/>
</dbReference>
<dbReference type="GO" id="GO:0006298">
    <property type="term" value="P:mismatch repair"/>
    <property type="evidence" value="ECO:0007669"/>
    <property type="project" value="TreeGrafter"/>
</dbReference>
<protein>
    <recommendedName>
        <fullName evidence="7 14">Ribonuclease HII</fullName>
        <shortName evidence="14">RNase HII</shortName>
        <ecNumber evidence="6 14">3.1.26.4</ecNumber>
    </recommendedName>
</protein>
<evidence type="ECO:0000313" key="19">
    <source>
        <dbReference type="EMBL" id="TGU75208.1"/>
    </source>
</evidence>
<dbReference type="InterPro" id="IPR012337">
    <property type="entry name" value="RNaseH-like_sf"/>
</dbReference>
<dbReference type="Gene3D" id="3.30.420.10">
    <property type="entry name" value="Ribonuclease H-like superfamily/Ribonuclease H"/>
    <property type="match status" value="1"/>
</dbReference>
<keyword evidence="13 14" id="KW-0464">Manganese</keyword>
<gene>
    <name evidence="14" type="primary">rnhB</name>
    <name evidence="19" type="ORF">E4633_07100</name>
</gene>
<dbReference type="FunFam" id="3.30.420.10:FF:000006">
    <property type="entry name" value="Ribonuclease HII"/>
    <property type="match status" value="1"/>
</dbReference>
<comment type="catalytic activity">
    <reaction evidence="1 14 15 16">
        <text>Endonucleolytic cleavage to 5'-phosphomonoester.</text>
        <dbReference type="EC" id="3.1.26.4"/>
    </reaction>
</comment>
<evidence type="ECO:0000256" key="11">
    <source>
        <dbReference type="ARBA" id="ARBA00022759"/>
    </source>
</evidence>
<dbReference type="PANTHER" id="PTHR10954">
    <property type="entry name" value="RIBONUCLEASE H2 SUBUNIT A"/>
    <property type="match status" value="1"/>
</dbReference>
<dbReference type="HAMAP" id="MF_00052_B">
    <property type="entry name" value="RNase_HII_B"/>
    <property type="match status" value="1"/>
</dbReference>
<name>A0A4S1CMZ1_9BACT</name>
<dbReference type="Proteomes" id="UP000306416">
    <property type="component" value="Unassembled WGS sequence"/>
</dbReference>
<evidence type="ECO:0000256" key="12">
    <source>
        <dbReference type="ARBA" id="ARBA00022801"/>
    </source>
</evidence>
<evidence type="ECO:0000256" key="7">
    <source>
        <dbReference type="ARBA" id="ARBA00019179"/>
    </source>
</evidence>
<feature type="binding site" evidence="14 15">
    <location>
        <position position="34"/>
    </location>
    <ligand>
        <name>a divalent metal cation</name>
        <dbReference type="ChEBI" id="CHEBI:60240"/>
    </ligand>
</feature>
<dbReference type="InterPro" id="IPR036397">
    <property type="entry name" value="RNaseH_sf"/>
</dbReference>
<evidence type="ECO:0000256" key="8">
    <source>
        <dbReference type="ARBA" id="ARBA00022490"/>
    </source>
</evidence>
<feature type="binding site" evidence="14 15">
    <location>
        <position position="35"/>
    </location>
    <ligand>
        <name>a divalent metal cation</name>
        <dbReference type="ChEBI" id="CHEBI:60240"/>
    </ligand>
</feature>
<keyword evidence="9 14" id="KW-0540">Nuclease</keyword>
<dbReference type="PANTHER" id="PTHR10954:SF18">
    <property type="entry name" value="RIBONUCLEASE HII"/>
    <property type="match status" value="1"/>
</dbReference>
<dbReference type="GO" id="GO:0043137">
    <property type="term" value="P:DNA replication, removal of RNA primer"/>
    <property type="evidence" value="ECO:0007669"/>
    <property type="project" value="TreeGrafter"/>
</dbReference>
<dbReference type="CDD" id="cd07182">
    <property type="entry name" value="RNase_HII_bacteria_HII_like"/>
    <property type="match status" value="1"/>
</dbReference>
<reference evidence="19 20" key="1">
    <citation type="submission" date="2019-04" db="EMBL/GenBank/DDBJ databases">
        <title>Geobacter oryzae sp. nov., ferric-reducing bacteria isolated from paddy soil.</title>
        <authorList>
            <person name="Xu Z."/>
            <person name="Masuda Y."/>
            <person name="Itoh H."/>
            <person name="Senoo K."/>
        </authorList>
    </citation>
    <scope>NUCLEOTIDE SEQUENCE [LARGE SCALE GENOMIC DNA]</scope>
    <source>
        <strain evidence="19 20">Red111</strain>
    </source>
</reference>
<dbReference type="GO" id="GO:0005737">
    <property type="term" value="C:cytoplasm"/>
    <property type="evidence" value="ECO:0007669"/>
    <property type="project" value="UniProtKB-SubCell"/>
</dbReference>